<name>A0A1R1BUE2_PAEAM</name>
<evidence type="ECO:0000313" key="3">
    <source>
        <dbReference type="Proteomes" id="UP000187134"/>
    </source>
</evidence>
<evidence type="ECO:0000259" key="1">
    <source>
        <dbReference type="Pfam" id="PF13304"/>
    </source>
</evidence>
<dbReference type="InterPro" id="IPR027417">
    <property type="entry name" value="P-loop_NTPase"/>
</dbReference>
<dbReference type="PANTHER" id="PTHR43581:SF2">
    <property type="entry name" value="EXCINUCLEASE ATPASE SUBUNIT"/>
    <property type="match status" value="1"/>
</dbReference>
<dbReference type="Pfam" id="PF13304">
    <property type="entry name" value="AAA_21"/>
    <property type="match status" value="1"/>
</dbReference>
<proteinExistence type="predicted"/>
<comment type="caution">
    <text evidence="2">The sequence shown here is derived from an EMBL/GenBank/DDBJ whole genome shotgun (WGS) entry which is preliminary data.</text>
</comment>
<reference evidence="2 3" key="1">
    <citation type="submission" date="2016-11" db="EMBL/GenBank/DDBJ databases">
        <title>Paenibacillus species isolates.</title>
        <authorList>
            <person name="Beno S.M."/>
        </authorList>
    </citation>
    <scope>NUCLEOTIDE SEQUENCE [LARGE SCALE GENOMIC DNA]</scope>
    <source>
        <strain evidence="2 3">FSL H8-0246</strain>
    </source>
</reference>
<dbReference type="SUPFAM" id="SSF52540">
    <property type="entry name" value="P-loop containing nucleoside triphosphate hydrolases"/>
    <property type="match status" value="1"/>
</dbReference>
<protein>
    <recommendedName>
        <fullName evidence="1">ATPase AAA-type core domain-containing protein</fullName>
    </recommendedName>
</protein>
<dbReference type="Proteomes" id="UP000187134">
    <property type="component" value="Unassembled WGS sequence"/>
</dbReference>
<dbReference type="InterPro" id="IPR051396">
    <property type="entry name" value="Bact_Antivir_Def_Nuclease"/>
</dbReference>
<dbReference type="Gene3D" id="3.40.50.300">
    <property type="entry name" value="P-loop containing nucleotide triphosphate hydrolases"/>
    <property type="match status" value="2"/>
</dbReference>
<dbReference type="CDD" id="cd00267">
    <property type="entry name" value="ABC_ATPase"/>
    <property type="match status" value="1"/>
</dbReference>
<dbReference type="PANTHER" id="PTHR43581">
    <property type="entry name" value="ATP/GTP PHOSPHATASE"/>
    <property type="match status" value="1"/>
</dbReference>
<dbReference type="EMBL" id="MRTJ01000005">
    <property type="protein sequence ID" value="OMF13418.1"/>
    <property type="molecule type" value="Genomic_DNA"/>
</dbReference>
<dbReference type="GO" id="GO:0005524">
    <property type="term" value="F:ATP binding"/>
    <property type="evidence" value="ECO:0007669"/>
    <property type="project" value="InterPro"/>
</dbReference>
<dbReference type="AlphaFoldDB" id="A0A1R1BUE2"/>
<evidence type="ECO:0000313" key="2">
    <source>
        <dbReference type="EMBL" id="OMF13418.1"/>
    </source>
</evidence>
<gene>
    <name evidence="2" type="ORF">BK131_16055</name>
</gene>
<dbReference type="GO" id="GO:0016887">
    <property type="term" value="F:ATP hydrolysis activity"/>
    <property type="evidence" value="ECO:0007669"/>
    <property type="project" value="InterPro"/>
</dbReference>
<organism evidence="2 3">
    <name type="scientific">Paenibacillus amylolyticus</name>
    <dbReference type="NCBI Taxonomy" id="1451"/>
    <lineage>
        <taxon>Bacteria</taxon>
        <taxon>Bacillati</taxon>
        <taxon>Bacillota</taxon>
        <taxon>Bacilli</taxon>
        <taxon>Bacillales</taxon>
        <taxon>Paenibacillaceae</taxon>
        <taxon>Paenibacillus</taxon>
    </lineage>
</organism>
<feature type="domain" description="ATPase AAA-type core" evidence="1">
    <location>
        <begin position="29"/>
        <end position="419"/>
    </location>
</feature>
<dbReference type="OrthoDB" id="9801813at2"/>
<dbReference type="RefSeq" id="WP_076332370.1">
    <property type="nucleotide sequence ID" value="NZ_MRTJ01000005.1"/>
</dbReference>
<accession>A0A1R1BUE2</accession>
<dbReference type="InterPro" id="IPR003959">
    <property type="entry name" value="ATPase_AAA_core"/>
</dbReference>
<sequence>MYKIIKIEIEGFKTSSRNLAIEFSKEPVSIIFGENGCGKTTLLRILHGVISQNSSILYNENVKKIDLYYTIGNPENIKKVTVKKNEESDIQTITESSQISFELDNYDWSEFLKPEFKEASSMLFGTNRGISSSSININPDIIIEFLDRSNFYREFRSRSRIHSFAYELSDFLRRDIRRKGANSDRNINLKEMHLDLNNINMESIERILIERYRLAKKVTNERVQKALFDTLSVALSVDSNEIGRTGIPEEESKMIIAHKERLIEALSSSPENALRDQLIKVLQSEKDFSRLNNSLLPSLLLKMTLELQSEKTILNSIDVLEKVFNDHVRKNEKKLVVTYEGVYIQFAKNRHSLSELSSGEKHLITLLTLFIIEGSQRSFILIDEPEISLNIKWQRKLLTLLNELAPDSQIIVASHSPSLSVKNTKFLVEMN</sequence>